<dbReference type="Proteomes" id="UP000075787">
    <property type="component" value="Unassembled WGS sequence"/>
</dbReference>
<comment type="caution">
    <text evidence="1">The sequence shown here is derived from an EMBL/GenBank/DDBJ whole genome shotgun (WGS) entry which is preliminary data.</text>
</comment>
<dbReference type="AlphaFoldDB" id="A0A162M2B6"/>
<name>A0A162M2B6_9PROT</name>
<evidence type="ECO:0000313" key="2">
    <source>
        <dbReference type="Proteomes" id="UP000075787"/>
    </source>
</evidence>
<dbReference type="EMBL" id="LPZR01000002">
    <property type="protein sequence ID" value="KYO57854.1"/>
    <property type="molecule type" value="Genomic_DNA"/>
</dbReference>
<sequence length="120" mass="12429">MVGLPAGAGALTGLVVRDNLLPSFMSTHDLPAATRQSVTNTTREALAYDGDGATSKTVTLRFAPVFVSVTIVTGMERGRTIAVSAGSTAGSDLVQISGRDVLLKGDWNVSGTTYTLHAFT</sequence>
<reference evidence="1 2" key="1">
    <citation type="submission" date="2015-12" db="EMBL/GenBank/DDBJ databases">
        <title>Genome sequence of Tistrella mobilis MCCC 1A02139.</title>
        <authorList>
            <person name="Lu L."/>
            <person name="Lai Q."/>
            <person name="Shao Z."/>
            <person name="Qian P."/>
        </authorList>
    </citation>
    <scope>NUCLEOTIDE SEQUENCE [LARGE SCALE GENOMIC DNA]</scope>
    <source>
        <strain evidence="1 2">MCCC 1A02139</strain>
    </source>
</reference>
<organism evidence="1 2">
    <name type="scientific">Tistrella mobilis</name>
    <dbReference type="NCBI Taxonomy" id="171437"/>
    <lineage>
        <taxon>Bacteria</taxon>
        <taxon>Pseudomonadati</taxon>
        <taxon>Pseudomonadota</taxon>
        <taxon>Alphaproteobacteria</taxon>
        <taxon>Geminicoccales</taxon>
        <taxon>Geminicoccaceae</taxon>
        <taxon>Tistrella</taxon>
    </lineage>
</organism>
<protein>
    <submittedName>
        <fullName evidence="1">Uncharacterized protein</fullName>
    </submittedName>
</protein>
<gene>
    <name evidence="1" type="ORF">AUP44_02015</name>
</gene>
<proteinExistence type="predicted"/>
<accession>A0A162M2B6</accession>
<evidence type="ECO:0000313" key="1">
    <source>
        <dbReference type="EMBL" id="KYO57854.1"/>
    </source>
</evidence>